<dbReference type="EMBL" id="JAPQKO010000002">
    <property type="protein sequence ID" value="KAJ5180474.1"/>
    <property type="molecule type" value="Genomic_DNA"/>
</dbReference>
<proteinExistence type="predicted"/>
<reference evidence="2" key="2">
    <citation type="journal article" date="2023" name="IMA Fungus">
        <title>Comparative genomic study of the Penicillium genus elucidates a diverse pangenome and 15 lateral gene transfer events.</title>
        <authorList>
            <person name="Petersen C."/>
            <person name="Sorensen T."/>
            <person name="Nielsen M.R."/>
            <person name="Sondergaard T.E."/>
            <person name="Sorensen J.L."/>
            <person name="Fitzpatrick D.A."/>
            <person name="Frisvad J.C."/>
            <person name="Nielsen K.L."/>
        </authorList>
    </citation>
    <scope>NUCLEOTIDE SEQUENCE</scope>
    <source>
        <strain evidence="2">IBT 21917</strain>
    </source>
</reference>
<keyword evidence="3" id="KW-1185">Reference proteome</keyword>
<evidence type="ECO:0000313" key="3">
    <source>
        <dbReference type="Proteomes" id="UP001146351"/>
    </source>
</evidence>
<accession>A0A9W9LX67</accession>
<dbReference type="OrthoDB" id="5363415at2759"/>
<protein>
    <submittedName>
        <fullName evidence="2">Uncharacterized protein</fullName>
    </submittedName>
</protein>
<sequence length="241" mass="26620">MEDDPYSGADLESVLKTLSSLAPQSNSNLTKSAGPSGGTRSAESNTNFSHSPRQVPPNTSKPASTPTVDPSTITTWSAALRHVMRTIGQDEEIQLRIRGLIRSQHNHERQWWKGREALVQKQQARGEKKKELDAVLSSIGAPVDSKDASSVQEDRAEIQNYDAKVYRASVQMAEALTAELRGLRVPFFVLQRSMIKDSSVAEGISSKSDGTHLDVGPKLTRLELVDLQRRMLELLQDLCKE</sequence>
<evidence type="ECO:0000256" key="1">
    <source>
        <dbReference type="SAM" id="MobiDB-lite"/>
    </source>
</evidence>
<evidence type="ECO:0000313" key="2">
    <source>
        <dbReference type="EMBL" id="KAJ5180474.1"/>
    </source>
</evidence>
<dbReference type="Pfam" id="PF10454">
    <property type="entry name" value="DUF2458"/>
    <property type="match status" value="1"/>
</dbReference>
<comment type="caution">
    <text evidence="2">The sequence shown here is derived from an EMBL/GenBank/DDBJ whole genome shotgun (WGS) entry which is preliminary data.</text>
</comment>
<dbReference type="Proteomes" id="UP001146351">
    <property type="component" value="Unassembled WGS sequence"/>
</dbReference>
<feature type="region of interest" description="Disordered" evidence="1">
    <location>
        <begin position="18"/>
        <end position="71"/>
    </location>
</feature>
<reference evidence="2" key="1">
    <citation type="submission" date="2022-11" db="EMBL/GenBank/DDBJ databases">
        <authorList>
            <person name="Petersen C."/>
        </authorList>
    </citation>
    <scope>NUCLEOTIDE SEQUENCE</scope>
    <source>
        <strain evidence="2">IBT 21917</strain>
    </source>
</reference>
<name>A0A9W9LX67_9EURO</name>
<gene>
    <name evidence="2" type="ORF">N7492_003684</name>
</gene>
<dbReference type="InterPro" id="IPR018858">
    <property type="entry name" value="DUF2458"/>
</dbReference>
<organism evidence="2 3">
    <name type="scientific">Penicillium capsulatum</name>
    <dbReference type="NCBI Taxonomy" id="69766"/>
    <lineage>
        <taxon>Eukaryota</taxon>
        <taxon>Fungi</taxon>
        <taxon>Dikarya</taxon>
        <taxon>Ascomycota</taxon>
        <taxon>Pezizomycotina</taxon>
        <taxon>Eurotiomycetes</taxon>
        <taxon>Eurotiomycetidae</taxon>
        <taxon>Eurotiales</taxon>
        <taxon>Aspergillaceae</taxon>
        <taxon>Penicillium</taxon>
    </lineage>
</organism>
<dbReference type="AlphaFoldDB" id="A0A9W9LX67"/>